<dbReference type="Proteomes" id="UP000621670">
    <property type="component" value="Unassembled WGS sequence"/>
</dbReference>
<accession>A0ABR7JEF1</accession>
<protein>
    <submittedName>
        <fullName evidence="1">Uncharacterized protein</fullName>
    </submittedName>
</protein>
<dbReference type="EMBL" id="JACRUM010000002">
    <property type="protein sequence ID" value="MBC5862891.1"/>
    <property type="molecule type" value="Genomic_DNA"/>
</dbReference>
<evidence type="ECO:0000313" key="2">
    <source>
        <dbReference type="Proteomes" id="UP000621670"/>
    </source>
</evidence>
<reference evidence="1 2" key="1">
    <citation type="submission" date="2020-08" db="EMBL/GenBank/DDBJ databases">
        <title>Description of novel Flavobacterium F-400 isolate.</title>
        <authorList>
            <person name="Saticioglu I."/>
            <person name="Duman M."/>
            <person name="Altun S."/>
        </authorList>
    </citation>
    <scope>NUCLEOTIDE SEQUENCE [LARGE SCALE GENOMIC DNA]</scope>
    <source>
        <strain evidence="1 2">F-400</strain>
    </source>
</reference>
<comment type="caution">
    <text evidence="1">The sequence shown here is derived from an EMBL/GenBank/DDBJ whole genome shotgun (WGS) entry which is preliminary data.</text>
</comment>
<organism evidence="1 2">
    <name type="scientific">Flavobacterium turcicum</name>
    <dbReference type="NCBI Taxonomy" id="2764718"/>
    <lineage>
        <taxon>Bacteria</taxon>
        <taxon>Pseudomonadati</taxon>
        <taxon>Bacteroidota</taxon>
        <taxon>Flavobacteriia</taxon>
        <taxon>Flavobacteriales</taxon>
        <taxon>Flavobacteriaceae</taxon>
        <taxon>Flavobacterium</taxon>
    </lineage>
</organism>
<name>A0ABR7JEF1_9FLAO</name>
<gene>
    <name evidence="1" type="ORF">H8R26_05600</name>
</gene>
<evidence type="ECO:0000313" key="1">
    <source>
        <dbReference type="EMBL" id="MBC5862891.1"/>
    </source>
</evidence>
<sequence length="136" mass="16118">MERRQLMSQKDFSKLIIGFLQLNFPEFTRTIKYQDDDSFDCYLKSESGIFSIWIATYNSEITIGIEDPKGETSIHSHINCDQIEDFSSCTVEVKSYIENIKTDKLILYQDKEGKYDWIESSMFEDINGSKKFYWRE</sequence>
<keyword evidence="2" id="KW-1185">Reference proteome</keyword>
<proteinExistence type="predicted"/>
<dbReference type="RefSeq" id="WP_166134169.1">
    <property type="nucleotide sequence ID" value="NZ_JAAOBY010000002.1"/>
</dbReference>